<dbReference type="EMBL" id="CH474038">
    <property type="protein sequence ID" value="EDL89063.1"/>
    <property type="molecule type" value="Genomic_DNA"/>
</dbReference>
<reference evidence="2" key="1">
    <citation type="submission" date="2005-09" db="EMBL/GenBank/DDBJ databases">
        <authorList>
            <person name="Mural R.J."/>
            <person name="Li P.W."/>
            <person name="Adams M.D."/>
            <person name="Amanatides P.G."/>
            <person name="Baden-Tillson H."/>
            <person name="Barnstead M."/>
            <person name="Chin S.H."/>
            <person name="Dew I."/>
            <person name="Evans C.A."/>
            <person name="Ferriera S."/>
            <person name="Flanigan M."/>
            <person name="Fosler C."/>
            <person name="Glodek A."/>
            <person name="Gu Z."/>
            <person name="Holt R.A."/>
            <person name="Jennings D."/>
            <person name="Kraft C.L."/>
            <person name="Lu F."/>
            <person name="Nguyen T."/>
            <person name="Nusskern D.R."/>
            <person name="Pfannkoch C.M."/>
            <person name="Sitter C."/>
            <person name="Sutton G.G."/>
            <person name="Venter J.C."/>
            <person name="Wang Z."/>
            <person name="Woodage T."/>
            <person name="Zheng X.H."/>
            <person name="Zhong F."/>
        </authorList>
    </citation>
    <scope>NUCLEOTIDE SEQUENCE [LARGE SCALE GENOMIC DNA]</scope>
    <source>
        <strain>BN</strain>
        <strain evidence="2">Sprague-Dawley</strain>
    </source>
</reference>
<organism evidence="1 2">
    <name type="scientific">Rattus norvegicus</name>
    <name type="common">Rat</name>
    <dbReference type="NCBI Taxonomy" id="10116"/>
    <lineage>
        <taxon>Eukaryota</taxon>
        <taxon>Metazoa</taxon>
        <taxon>Chordata</taxon>
        <taxon>Craniata</taxon>
        <taxon>Vertebrata</taxon>
        <taxon>Euteleostomi</taxon>
        <taxon>Mammalia</taxon>
        <taxon>Eutheria</taxon>
        <taxon>Euarchontoglires</taxon>
        <taxon>Glires</taxon>
        <taxon>Rodentia</taxon>
        <taxon>Myomorpha</taxon>
        <taxon>Muroidea</taxon>
        <taxon>Muridae</taxon>
        <taxon>Murinae</taxon>
        <taxon>Rattus</taxon>
    </lineage>
</organism>
<evidence type="ECO:0000313" key="1">
    <source>
        <dbReference type="EMBL" id="EDL89063.1"/>
    </source>
</evidence>
<protein>
    <submittedName>
        <fullName evidence="1">RCG21047</fullName>
    </submittedName>
</protein>
<name>A6KDJ8_RAT</name>
<gene>
    <name evidence="1" type="ORF">rCG_21047</name>
</gene>
<sequence>MCELDSSAFREGSGVAGNYLLGG</sequence>
<accession>A6KDJ8</accession>
<dbReference type="Proteomes" id="UP000234681">
    <property type="component" value="Chromosome 6"/>
</dbReference>
<evidence type="ECO:0000313" key="2">
    <source>
        <dbReference type="Proteomes" id="UP000234681"/>
    </source>
</evidence>
<dbReference type="AlphaFoldDB" id="A6KDJ8"/>
<proteinExistence type="predicted"/>